<dbReference type="InterPro" id="IPR018492">
    <property type="entry name" value="Ribosomal_eL8/Nhp2"/>
</dbReference>
<dbReference type="InterPro" id="IPR002415">
    <property type="entry name" value="H/ACA_rnp_Nhp2-like"/>
</dbReference>
<gene>
    <name evidence="8" type="ORF">ACAT0790_LOCUS69630</name>
</gene>
<proteinExistence type="inferred from homology"/>
<dbReference type="PRINTS" id="PR00883">
    <property type="entry name" value="NUCLEARHMG"/>
</dbReference>
<dbReference type="GO" id="GO:0031429">
    <property type="term" value="C:box H/ACA snoRNP complex"/>
    <property type="evidence" value="ECO:0007669"/>
    <property type="project" value="UniProtKB-UniRule"/>
</dbReference>
<evidence type="ECO:0000256" key="2">
    <source>
        <dbReference type="ARBA" id="ARBA00007337"/>
    </source>
</evidence>
<dbReference type="SUPFAM" id="SSF55315">
    <property type="entry name" value="L30e-like"/>
    <property type="match status" value="1"/>
</dbReference>
<evidence type="ECO:0000256" key="5">
    <source>
        <dbReference type="RuleBase" id="RU366039"/>
    </source>
</evidence>
<dbReference type="Pfam" id="PF01248">
    <property type="entry name" value="Ribosomal_L7Ae"/>
    <property type="match status" value="1"/>
</dbReference>
<evidence type="ECO:0000259" key="7">
    <source>
        <dbReference type="Pfam" id="PF01248"/>
    </source>
</evidence>
<comment type="function">
    <text evidence="5">Required for ribosome biogenesis. Part of a complex which catalyzes pseudouridylation of rRNA. This involves the isomerization of uridine such that the ribose is subsequently attached to C5, instead of the normal N1. Pseudouridine ('psi') residues may serve to stabilize the conformation of rRNAs.</text>
</comment>
<dbReference type="PRINTS" id="PR00881">
    <property type="entry name" value="L7ARS6FAMILY"/>
</dbReference>
<feature type="compositionally biased region" description="Basic and acidic residues" evidence="6">
    <location>
        <begin position="1"/>
        <end position="17"/>
    </location>
</feature>
<comment type="similarity">
    <text evidence="2 5">Belongs to the eukaryotic ribosomal protein eL8 family.</text>
</comment>
<dbReference type="GO" id="GO:0031120">
    <property type="term" value="P:snRNA pseudouridine synthesis"/>
    <property type="evidence" value="ECO:0007669"/>
    <property type="project" value="UniProtKB-UniRule"/>
</dbReference>
<evidence type="ECO:0000256" key="6">
    <source>
        <dbReference type="SAM" id="MobiDB-lite"/>
    </source>
</evidence>
<keyword evidence="4 5" id="KW-0687">Ribonucleoprotein</keyword>
<dbReference type="InterPro" id="IPR029064">
    <property type="entry name" value="Ribosomal_eL30-like_sf"/>
</dbReference>
<sequence length="156" mass="17437">MGKDNKDKAADKEAEPEQEREEEEEPKSLYVSPIANPIITDKLLDRALKLLKKAVSEKKTKRGVPECTKALRKGMKGICFLAGDIFPMDVFAHVPIFCEEKGVYYCYVGSRHVLGGACQTKRPVSLVMVQEPPADSTYSKTYEQVLAGIKTVHPYM</sequence>
<organism evidence="8">
    <name type="scientific">Alexandrium catenella</name>
    <name type="common">Red tide dinoflagellate</name>
    <name type="synonym">Gonyaulax catenella</name>
    <dbReference type="NCBI Taxonomy" id="2925"/>
    <lineage>
        <taxon>Eukaryota</taxon>
        <taxon>Sar</taxon>
        <taxon>Alveolata</taxon>
        <taxon>Dinophyceae</taxon>
        <taxon>Gonyaulacales</taxon>
        <taxon>Pyrocystaceae</taxon>
        <taxon>Alexandrium</taxon>
    </lineage>
</organism>
<comment type="function">
    <text evidence="5">Common component of the spliceosome and rRNA processing machinery.</text>
</comment>
<feature type="region of interest" description="Disordered" evidence="6">
    <location>
        <begin position="1"/>
        <end position="29"/>
    </location>
</feature>
<keyword evidence="5" id="KW-0694">RNA-binding</keyword>
<protein>
    <recommendedName>
        <fullName evidence="5">H/ACA ribonucleoprotein complex subunit 2</fullName>
    </recommendedName>
    <alternativeName>
        <fullName evidence="5">Nucleolar protein family A member 2</fullName>
    </alternativeName>
</protein>
<name>A0A7S1SH75_ALECA</name>
<dbReference type="InterPro" id="IPR004038">
    <property type="entry name" value="Ribosomal_eL8/eL30/eS12/Gad45"/>
</dbReference>
<evidence type="ECO:0000313" key="8">
    <source>
        <dbReference type="EMBL" id="CAD9192853.1"/>
    </source>
</evidence>
<reference evidence="8" key="1">
    <citation type="submission" date="2021-01" db="EMBL/GenBank/DDBJ databases">
        <authorList>
            <person name="Corre E."/>
            <person name="Pelletier E."/>
            <person name="Niang G."/>
            <person name="Scheremetjew M."/>
            <person name="Finn R."/>
            <person name="Kale V."/>
            <person name="Holt S."/>
            <person name="Cochrane G."/>
            <person name="Meng A."/>
            <person name="Brown T."/>
            <person name="Cohen L."/>
        </authorList>
    </citation>
    <scope>NUCLEOTIDE SEQUENCE</scope>
    <source>
        <strain evidence="8">OF101</strain>
    </source>
</reference>
<dbReference type="GO" id="GO:0000398">
    <property type="term" value="P:mRNA splicing, via spliceosome"/>
    <property type="evidence" value="ECO:0007669"/>
    <property type="project" value="UniProtKB-UniRule"/>
</dbReference>
<feature type="domain" description="Ribosomal protein eL8/eL30/eS12/Gadd45" evidence="7">
    <location>
        <begin position="47"/>
        <end position="132"/>
    </location>
</feature>
<dbReference type="GO" id="GO:0003723">
    <property type="term" value="F:RNA binding"/>
    <property type="evidence" value="ECO:0007669"/>
    <property type="project" value="UniProtKB-UniRule"/>
</dbReference>
<dbReference type="EMBL" id="HBGE01116704">
    <property type="protein sequence ID" value="CAD9192853.1"/>
    <property type="molecule type" value="Transcribed_RNA"/>
</dbReference>
<dbReference type="AlphaFoldDB" id="A0A7S1SH75"/>
<keyword evidence="3 5" id="KW-0539">Nucleus</keyword>
<evidence type="ECO:0000256" key="1">
    <source>
        <dbReference type="ARBA" id="ARBA00004604"/>
    </source>
</evidence>
<accession>A0A7S1SH75</accession>
<comment type="subcellular location">
    <subcellularLocation>
        <location evidence="1 5">Nucleus</location>
        <location evidence="1 5">Nucleolus</location>
    </subcellularLocation>
</comment>
<evidence type="ECO:0000256" key="4">
    <source>
        <dbReference type="ARBA" id="ARBA00023274"/>
    </source>
</evidence>
<dbReference type="Gene3D" id="3.30.1330.30">
    <property type="match status" value="1"/>
</dbReference>
<evidence type="ECO:0000256" key="3">
    <source>
        <dbReference type="ARBA" id="ARBA00023242"/>
    </source>
</evidence>